<dbReference type="Proteomes" id="UP001458880">
    <property type="component" value="Unassembled WGS sequence"/>
</dbReference>
<keyword evidence="4" id="KW-1185">Reference proteome</keyword>
<sequence>MEYRVSWIIIIFLTQIPGHSTIATYEENQRNYRRHISSTYANYWEIGLKESTYRTFLRKGYADPSLKDQILNAPLTGLHDRQSTPFGDIAVLGRGQLYFSAGGFLFVQDEYSYDCDECDVRRQLHHHGQIVALWTVTRLRHHDKTGFYRYETEYLISPISSNNYLKRNGAFDYDIPGFVFILKTHHPEVNGFQNYLNPTPAWYNEDKSEYVNSNKGRRYLPPDTTTTTFYYTTPKVFYQNSKERHPYYDPDIVPARNNVEKEIELYKKLLQSLKSAQTSTSSTLPSTNKTPTMGYYFINRVPPTIPLTTTTAKMFTTQIRFPNITPFKPSPMYTKYSEPDPLYTTTTPSATNTPYKKPIVDATTRRVFDPRPTEPTLTTPLTTISSTHKISTTEINYSNSIYSPQYTVTKESKATKAESVAKPSQTTVLPAFTTQPPTEIASTEKPHSSSISTQGILTSTPTLAFQSMRTQLPQYLTQPYSTSQSIDFNKTFATSPHPSSISTILTRSNSSTNFFQSSISIPSTTMTPHTTTEKKLMLTTSAGFNIFSIFDKPKQGKDIKMLAETNIKEIISPKKSQISPDMLPPTTPSYGETNQASSNIFSFVKSNTPTITLSTKDLSEERNINNNLHANVISTTMEIPTYANTTQLASRISNINEHESKKEPSTNLIQDINENIPTTITFEETTLEKTMNTGSTATIKRVIQTETTTALKDTTELPATTISNGKIYKDVAMKDIRESITMTDSTPYETTIATYMEPQSTEKLTIAPITEQNLLENTTPVTMEPIKLHPTKKFETPMSLATTKSMLVNTTPRIRKYQYTKIPRRKTTNSRKNDIVSSSRSPAVYRTREPRIHTTDLKLDPFINTNISSKTTQELTTVPYSRNLQTIIAMNESEDTTTETVRYESTIPRIVSSQSFKDEPTTDVTNINLITRIITPTMPYSETTTQITRALKNETTANNLIKDHLKQTNKNTVPQQTTPKPINLITTPSSDEIFDELFGAYSKELLTTEPPITQKMIRNPANDKELEEELFGIIGRSSNSIENIERLTQVEESTTETESTAKIIFDNFYEASTILTTLEDDLEVSPNEETTTTKSDILLMATAINATIEDDTTLSPTTTEAPTQNTIQPEELTTACGLTKTTRKSHKDEVEVTKIIMIHIVNDTKTQERQNHDNDTLKANVTKLNVGDNNFYIYKAVVDEKEMSPQMKEEEASLFHQLALSVVNNAKSIDYLSRRKRTRRKKVFKIRRKDKQVTKA</sequence>
<comment type="caution">
    <text evidence="3">The sequence shown here is derived from an EMBL/GenBank/DDBJ whole genome shotgun (WGS) entry which is preliminary data.</text>
</comment>
<accession>A0AAW1MCK8</accession>
<evidence type="ECO:0000256" key="2">
    <source>
        <dbReference type="SAM" id="SignalP"/>
    </source>
</evidence>
<dbReference type="EMBL" id="JASPKY010000067">
    <property type="protein sequence ID" value="KAK9743689.1"/>
    <property type="molecule type" value="Genomic_DNA"/>
</dbReference>
<organism evidence="3 4">
    <name type="scientific">Popillia japonica</name>
    <name type="common">Japanese beetle</name>
    <dbReference type="NCBI Taxonomy" id="7064"/>
    <lineage>
        <taxon>Eukaryota</taxon>
        <taxon>Metazoa</taxon>
        <taxon>Ecdysozoa</taxon>
        <taxon>Arthropoda</taxon>
        <taxon>Hexapoda</taxon>
        <taxon>Insecta</taxon>
        <taxon>Pterygota</taxon>
        <taxon>Neoptera</taxon>
        <taxon>Endopterygota</taxon>
        <taxon>Coleoptera</taxon>
        <taxon>Polyphaga</taxon>
        <taxon>Scarabaeiformia</taxon>
        <taxon>Scarabaeidae</taxon>
        <taxon>Rutelinae</taxon>
        <taxon>Popillia</taxon>
    </lineage>
</organism>
<reference evidence="3 4" key="1">
    <citation type="journal article" date="2024" name="BMC Genomics">
        <title>De novo assembly and annotation of Popillia japonica's genome with initial clues to its potential as an invasive pest.</title>
        <authorList>
            <person name="Cucini C."/>
            <person name="Boschi S."/>
            <person name="Funari R."/>
            <person name="Cardaioli E."/>
            <person name="Iannotti N."/>
            <person name="Marturano G."/>
            <person name="Paoli F."/>
            <person name="Bruttini M."/>
            <person name="Carapelli A."/>
            <person name="Frati F."/>
            <person name="Nardi F."/>
        </authorList>
    </citation>
    <scope>NUCLEOTIDE SEQUENCE [LARGE SCALE GENOMIC DNA]</scope>
    <source>
        <strain evidence="3">DMR45628</strain>
    </source>
</reference>
<gene>
    <name evidence="3" type="ORF">QE152_g8398</name>
</gene>
<feature type="signal peptide" evidence="2">
    <location>
        <begin position="1"/>
        <end position="23"/>
    </location>
</feature>
<name>A0AAW1MCK8_POPJA</name>
<feature type="region of interest" description="Disordered" evidence="1">
    <location>
        <begin position="825"/>
        <end position="844"/>
    </location>
</feature>
<evidence type="ECO:0000313" key="4">
    <source>
        <dbReference type="Proteomes" id="UP001458880"/>
    </source>
</evidence>
<feature type="chain" id="PRO_5043598238" evidence="2">
    <location>
        <begin position="24"/>
        <end position="1256"/>
    </location>
</feature>
<evidence type="ECO:0000313" key="3">
    <source>
        <dbReference type="EMBL" id="KAK9743689.1"/>
    </source>
</evidence>
<keyword evidence="2" id="KW-0732">Signal</keyword>
<proteinExistence type="predicted"/>
<evidence type="ECO:0000256" key="1">
    <source>
        <dbReference type="SAM" id="MobiDB-lite"/>
    </source>
</evidence>
<dbReference type="AlphaFoldDB" id="A0AAW1MCK8"/>
<protein>
    <submittedName>
        <fullName evidence="3">Uncharacterized protein</fullName>
    </submittedName>
</protein>